<keyword evidence="1" id="KW-0547">Nucleotide-binding</keyword>
<dbReference type="HAMAP" id="MF_00122">
    <property type="entry name" value="GatC"/>
    <property type="match status" value="1"/>
</dbReference>
<comment type="caution">
    <text evidence="2">The sequence shown here is derived from an EMBL/GenBank/DDBJ whole genome shotgun (WGS) entry which is preliminary data.</text>
</comment>
<evidence type="ECO:0000313" key="2">
    <source>
        <dbReference type="EMBL" id="MFD1532085.1"/>
    </source>
</evidence>
<sequence length="109" mass="11469">MSADTAASSASRGITRDEVAHLARLARLAVTDAELDVFAGQLDVILGAVARVGEVAADDIPPTSHAVPLQNVFRPDELRPCLDQERVLAGAPAAEDGRFRVPQILGEEA</sequence>
<dbReference type="SUPFAM" id="SSF141000">
    <property type="entry name" value="Glu-tRNAGln amidotransferase C subunit"/>
    <property type="match status" value="1"/>
</dbReference>
<comment type="catalytic activity">
    <reaction evidence="1">
        <text>L-glutamyl-tRNA(Gln) + L-glutamine + ATP + H2O = L-glutaminyl-tRNA(Gln) + L-glutamate + ADP + phosphate + H(+)</text>
        <dbReference type="Rhea" id="RHEA:17521"/>
        <dbReference type="Rhea" id="RHEA-COMP:9681"/>
        <dbReference type="Rhea" id="RHEA-COMP:9684"/>
        <dbReference type="ChEBI" id="CHEBI:15377"/>
        <dbReference type="ChEBI" id="CHEBI:15378"/>
        <dbReference type="ChEBI" id="CHEBI:29985"/>
        <dbReference type="ChEBI" id="CHEBI:30616"/>
        <dbReference type="ChEBI" id="CHEBI:43474"/>
        <dbReference type="ChEBI" id="CHEBI:58359"/>
        <dbReference type="ChEBI" id="CHEBI:78520"/>
        <dbReference type="ChEBI" id="CHEBI:78521"/>
        <dbReference type="ChEBI" id="CHEBI:456216"/>
    </reaction>
</comment>
<dbReference type="EC" id="6.3.5.-" evidence="1"/>
<organism evidence="2 3">
    <name type="scientific">Pseudonocardia aurantiaca</name>
    <dbReference type="NCBI Taxonomy" id="75290"/>
    <lineage>
        <taxon>Bacteria</taxon>
        <taxon>Bacillati</taxon>
        <taxon>Actinomycetota</taxon>
        <taxon>Actinomycetes</taxon>
        <taxon>Pseudonocardiales</taxon>
        <taxon>Pseudonocardiaceae</taxon>
        <taxon>Pseudonocardia</taxon>
    </lineage>
</organism>
<gene>
    <name evidence="1 2" type="primary">gatC</name>
    <name evidence="2" type="ORF">ACFSCY_21885</name>
</gene>
<comment type="similarity">
    <text evidence="1">Belongs to the GatC family.</text>
</comment>
<dbReference type="Gene3D" id="1.10.20.60">
    <property type="entry name" value="Glu-tRNAGln amidotransferase C subunit, N-terminal domain"/>
    <property type="match status" value="1"/>
</dbReference>
<comment type="catalytic activity">
    <reaction evidence="1">
        <text>L-aspartyl-tRNA(Asn) + L-glutamine + ATP + H2O = L-asparaginyl-tRNA(Asn) + L-glutamate + ADP + phosphate + 2 H(+)</text>
        <dbReference type="Rhea" id="RHEA:14513"/>
        <dbReference type="Rhea" id="RHEA-COMP:9674"/>
        <dbReference type="Rhea" id="RHEA-COMP:9677"/>
        <dbReference type="ChEBI" id="CHEBI:15377"/>
        <dbReference type="ChEBI" id="CHEBI:15378"/>
        <dbReference type="ChEBI" id="CHEBI:29985"/>
        <dbReference type="ChEBI" id="CHEBI:30616"/>
        <dbReference type="ChEBI" id="CHEBI:43474"/>
        <dbReference type="ChEBI" id="CHEBI:58359"/>
        <dbReference type="ChEBI" id="CHEBI:78515"/>
        <dbReference type="ChEBI" id="CHEBI:78516"/>
        <dbReference type="ChEBI" id="CHEBI:456216"/>
    </reaction>
</comment>
<keyword evidence="1" id="KW-0648">Protein biosynthesis</keyword>
<protein>
    <recommendedName>
        <fullName evidence="1">Aspartyl/glutamyl-tRNA(Asn/Gln) amidotransferase subunit C</fullName>
        <shortName evidence="1">Asp/Glu-ADT subunit C</shortName>
        <ecNumber evidence="1">6.3.5.-</ecNumber>
    </recommendedName>
</protein>
<keyword evidence="1" id="KW-0067">ATP-binding</keyword>
<keyword evidence="3" id="KW-1185">Reference proteome</keyword>
<reference evidence="3" key="1">
    <citation type="journal article" date="2019" name="Int. J. Syst. Evol. Microbiol.">
        <title>The Global Catalogue of Microorganisms (GCM) 10K type strain sequencing project: providing services to taxonomists for standard genome sequencing and annotation.</title>
        <authorList>
            <consortium name="The Broad Institute Genomics Platform"/>
            <consortium name="The Broad Institute Genome Sequencing Center for Infectious Disease"/>
            <person name="Wu L."/>
            <person name="Ma J."/>
        </authorList>
    </citation>
    <scope>NUCLEOTIDE SEQUENCE [LARGE SCALE GENOMIC DNA]</scope>
    <source>
        <strain evidence="3">JCM 12165</strain>
    </source>
</reference>
<name>A0ABW4FP43_9PSEU</name>
<dbReference type="Proteomes" id="UP001597145">
    <property type="component" value="Unassembled WGS sequence"/>
</dbReference>
<proteinExistence type="inferred from homology"/>
<comment type="subunit">
    <text evidence="1">Heterotrimer of A, B and C subunits.</text>
</comment>
<dbReference type="RefSeq" id="WP_343980598.1">
    <property type="nucleotide sequence ID" value="NZ_BAAAJG010000012.1"/>
</dbReference>
<dbReference type="InterPro" id="IPR003837">
    <property type="entry name" value="GatC"/>
</dbReference>
<dbReference type="EMBL" id="JBHUCP010000017">
    <property type="protein sequence ID" value="MFD1532085.1"/>
    <property type="molecule type" value="Genomic_DNA"/>
</dbReference>
<dbReference type="NCBIfam" id="TIGR00135">
    <property type="entry name" value="gatC"/>
    <property type="match status" value="1"/>
</dbReference>
<dbReference type="InterPro" id="IPR036113">
    <property type="entry name" value="Asp/Glu-ADT_sf_sub_c"/>
</dbReference>
<dbReference type="Pfam" id="PF02686">
    <property type="entry name" value="GatC"/>
    <property type="match status" value="1"/>
</dbReference>
<comment type="function">
    <text evidence="1">Allows the formation of correctly charged Asn-tRNA(Asn) or Gln-tRNA(Gln) through the transamidation of misacylated Asp-tRNA(Asn) or Glu-tRNA(Gln) in organisms which lack either or both of asparaginyl-tRNA or glutaminyl-tRNA synthetases. The reaction takes place in the presence of glutamine and ATP through an activated phospho-Asp-tRNA(Asn) or phospho-Glu-tRNA(Gln).</text>
</comment>
<dbReference type="PANTHER" id="PTHR15004">
    <property type="entry name" value="GLUTAMYL-TRNA(GLN) AMIDOTRANSFERASE SUBUNIT C, MITOCHONDRIAL"/>
    <property type="match status" value="1"/>
</dbReference>
<evidence type="ECO:0000256" key="1">
    <source>
        <dbReference type="HAMAP-Rule" id="MF_00122"/>
    </source>
</evidence>
<evidence type="ECO:0000313" key="3">
    <source>
        <dbReference type="Proteomes" id="UP001597145"/>
    </source>
</evidence>
<keyword evidence="1" id="KW-0436">Ligase</keyword>
<dbReference type="PANTHER" id="PTHR15004:SF0">
    <property type="entry name" value="GLUTAMYL-TRNA(GLN) AMIDOTRANSFERASE SUBUNIT C, MITOCHONDRIAL"/>
    <property type="match status" value="1"/>
</dbReference>
<accession>A0ABW4FP43</accession>